<feature type="signal peptide" evidence="1">
    <location>
        <begin position="1"/>
        <end position="20"/>
    </location>
</feature>
<protein>
    <submittedName>
        <fullName evidence="2">Uncharacterized protein</fullName>
    </submittedName>
</protein>
<dbReference type="AlphaFoldDB" id="A0A8T2JPZ3"/>
<keyword evidence="1" id="KW-0732">Signal</keyword>
<accession>A0A8T2JPZ3</accession>
<name>A0A8T2JPZ3_9PIPI</name>
<evidence type="ECO:0000256" key="1">
    <source>
        <dbReference type="SAM" id="SignalP"/>
    </source>
</evidence>
<evidence type="ECO:0000313" key="3">
    <source>
        <dbReference type="Proteomes" id="UP000812440"/>
    </source>
</evidence>
<proteinExistence type="predicted"/>
<sequence>MRILFLVMFVLCLSMAIVNAGRPTTEDECSQRGGYCSTDCWGSRVIGYCDTFVCCKG</sequence>
<evidence type="ECO:0000313" key="2">
    <source>
        <dbReference type="EMBL" id="KAG8445633.1"/>
    </source>
</evidence>
<organism evidence="2 3">
    <name type="scientific">Hymenochirus boettgeri</name>
    <name type="common">Congo dwarf clawed frog</name>
    <dbReference type="NCBI Taxonomy" id="247094"/>
    <lineage>
        <taxon>Eukaryota</taxon>
        <taxon>Metazoa</taxon>
        <taxon>Chordata</taxon>
        <taxon>Craniata</taxon>
        <taxon>Vertebrata</taxon>
        <taxon>Euteleostomi</taxon>
        <taxon>Amphibia</taxon>
        <taxon>Batrachia</taxon>
        <taxon>Anura</taxon>
        <taxon>Pipoidea</taxon>
        <taxon>Pipidae</taxon>
        <taxon>Pipinae</taxon>
        <taxon>Hymenochirus</taxon>
    </lineage>
</organism>
<dbReference type="Proteomes" id="UP000812440">
    <property type="component" value="Chromosome 5"/>
</dbReference>
<feature type="chain" id="PRO_5035922192" evidence="1">
    <location>
        <begin position="21"/>
        <end position="57"/>
    </location>
</feature>
<reference evidence="2" key="1">
    <citation type="thesis" date="2020" institute="ProQuest LLC" country="789 East Eisenhower Parkway, Ann Arbor, MI, USA">
        <title>Comparative Genomics and Chromosome Evolution.</title>
        <authorList>
            <person name="Mudd A.B."/>
        </authorList>
    </citation>
    <scope>NUCLEOTIDE SEQUENCE</scope>
    <source>
        <strain evidence="2">Female2</strain>
        <tissue evidence="2">Blood</tissue>
    </source>
</reference>
<comment type="caution">
    <text evidence="2">The sequence shown here is derived from an EMBL/GenBank/DDBJ whole genome shotgun (WGS) entry which is preliminary data.</text>
</comment>
<gene>
    <name evidence="2" type="ORF">GDO86_010420</name>
</gene>
<dbReference type="EMBL" id="JAACNH010000004">
    <property type="protein sequence ID" value="KAG8445633.1"/>
    <property type="molecule type" value="Genomic_DNA"/>
</dbReference>
<keyword evidence="3" id="KW-1185">Reference proteome</keyword>